<evidence type="ECO:0000256" key="8">
    <source>
        <dbReference type="ARBA" id="ARBA00029433"/>
    </source>
</evidence>
<evidence type="ECO:0000256" key="6">
    <source>
        <dbReference type="ARBA" id="ARBA00022927"/>
    </source>
</evidence>
<dbReference type="InterPro" id="IPR057307">
    <property type="entry name" value="PEP5_VPS11_N"/>
</dbReference>
<dbReference type="GO" id="GO:0007033">
    <property type="term" value="P:vacuole organization"/>
    <property type="evidence" value="ECO:0007669"/>
    <property type="project" value="TreeGrafter"/>
</dbReference>
<protein>
    <recommendedName>
        <fullName evidence="9">E3 ubiquitin-protein ligase PEP5</fullName>
        <ecNumber evidence="9">2.3.2.27</ecNumber>
    </recommendedName>
</protein>
<dbReference type="SMART" id="SM00184">
    <property type="entry name" value="RING"/>
    <property type="match status" value="1"/>
</dbReference>
<dbReference type="InterPro" id="IPR001841">
    <property type="entry name" value="Znf_RING"/>
</dbReference>
<evidence type="ECO:0000256" key="10">
    <source>
        <dbReference type="PROSITE-ProRule" id="PRU00175"/>
    </source>
</evidence>
<evidence type="ECO:0000256" key="7">
    <source>
        <dbReference type="ARBA" id="ARBA00023136"/>
    </source>
</evidence>
<evidence type="ECO:0000313" key="14">
    <source>
        <dbReference type="Proteomes" id="UP000750334"/>
    </source>
</evidence>
<accession>A0A9P7BD96</accession>
<dbReference type="PROSITE" id="PS50236">
    <property type="entry name" value="CHCR"/>
    <property type="match status" value="1"/>
</dbReference>
<dbReference type="GO" id="GO:0008270">
    <property type="term" value="F:zinc ion binding"/>
    <property type="evidence" value="ECO:0007669"/>
    <property type="project" value="UniProtKB-KW"/>
</dbReference>
<organism evidence="13 14">
    <name type="scientific">Maudiozyma exigua</name>
    <name type="common">Yeast</name>
    <name type="synonym">Kazachstania exigua</name>
    <dbReference type="NCBI Taxonomy" id="34358"/>
    <lineage>
        <taxon>Eukaryota</taxon>
        <taxon>Fungi</taxon>
        <taxon>Dikarya</taxon>
        <taxon>Ascomycota</taxon>
        <taxon>Saccharomycotina</taxon>
        <taxon>Saccharomycetes</taxon>
        <taxon>Saccharomycetales</taxon>
        <taxon>Saccharomycetaceae</taxon>
        <taxon>Maudiozyma</taxon>
    </lineage>
</organism>
<feature type="domain" description="RING-type" evidence="12">
    <location>
        <begin position="941"/>
        <end position="984"/>
    </location>
</feature>
<keyword evidence="2 9" id="KW-0813">Transport</keyword>
<dbReference type="GO" id="GO:0030897">
    <property type="term" value="C:HOPS complex"/>
    <property type="evidence" value="ECO:0007669"/>
    <property type="project" value="UniProtKB-UniRule"/>
</dbReference>
<evidence type="ECO:0000256" key="11">
    <source>
        <dbReference type="PROSITE-ProRule" id="PRU01006"/>
    </source>
</evidence>
<keyword evidence="7 9" id="KW-0472">Membrane</keyword>
<comment type="caution">
    <text evidence="13">The sequence shown here is derived from an EMBL/GenBank/DDBJ whole genome shotgun (WGS) entry which is preliminary data.</text>
</comment>
<dbReference type="InterPro" id="IPR024763">
    <property type="entry name" value="VPS11_C"/>
</dbReference>
<dbReference type="PIRSF" id="PIRSF007860">
    <property type="entry name" value="VPS11"/>
    <property type="match status" value="1"/>
</dbReference>
<dbReference type="GO" id="GO:0048284">
    <property type="term" value="P:organelle fusion"/>
    <property type="evidence" value="ECO:0007669"/>
    <property type="project" value="TreeGrafter"/>
</dbReference>
<dbReference type="InterPro" id="IPR036322">
    <property type="entry name" value="WD40_repeat_dom_sf"/>
</dbReference>
<sequence length="1041" mass="118080">MSFSSWMQFQFFENIPIRDPQLGTASQLYSDPTLSAATLINESRLLIAVNSSTIKVVDLANSQILNEFKAFDEGFRITYLKAINKLFIVAVAECSGVPAQFKLFRMEKLPKSSKSFQTLVELKNGDNTSPISAISIANDLSCFVVGYINGRIILVRGDIVRDRGAKQRVIFNDNTQEPITSVALNKDASFCYASTTSNILLFNTTGRNNNKPDLVLNNSSGLNLNCSSISVDMNDFVCYNKGNIELYHTNGEKRSVRVDLECVKRIYAIDKDKVLFVTEEKPLRESSLQINALDKTAMSRIVVLDLKAKLVALDFILPNSVIDILGTPDEINSPIFLLSTNGILHKISEKSLNDRLSIVIQKQLYPFAIELATASNISDLDIQGIHKKFGDFLYKKGQKAEAVEQYVQCLDVVETSEIIAKFSVEGTADLNGIKNLSDYLWSLIKKGIASSDHVTLLLLVLIKLKDKDQINFFLTHFSRLGTYSEDVIKADIDEETYYYSGKDLFNFKLVLHLLDESNFKEEAYKLAVTFSKDAVTIVDVLLNIMDSPMTAINYIRSLAIDDTLRVLALFSKTLLDVLPNDTIVLLIEVFTGKYVSQKYEYNTVGKKEKENKPNFRKIFYSYTSFIDYMNNPPFSKSEAADDETENKEPTYHPPKPSIVFSSFLDKPFQFVVFLEACLDSYQRYEGFNEDKQIIFTTLYELYLRLAEDDTIERKSEWRNKAKNILSESNKLVSESCDENSLSSNTKKPIDNSLMMLISHMNKVDTFLTYDDDNSDNLNDLIATKSSSITQDEGALISILNGFRSLTLTEEPNNCMRYFEKYATKDHNLYRAALTYFTSSKHVLNDVGGESIIKEKIIDKIVDKRLLTPIELIQILSGSNCASYGLIQDILMSNVRSQEQETSRAGKLIDSYEKELNDKKEKLNKLLKTEEGNTIALKGKTCNRCETAIELPIIYFKCGHLYHQRCLNEEDYTNNGKRIYRCPKCLVEHERSKNMYETQKGISSNQGILELALSDEHKNDDRFKIITEFIGRGGLEYAHINL</sequence>
<comment type="subunit">
    <text evidence="9">Component of the homotypic vacuole fusion and vacuole protein sorting (HOPS) complex. Component of the class C core vacuole/endosome tethering (CORVET) complex.</text>
</comment>
<comment type="similarity">
    <text evidence="1 9">Belongs to the VPS11 family.</text>
</comment>
<evidence type="ECO:0000256" key="4">
    <source>
        <dbReference type="ARBA" id="ARBA00022771"/>
    </source>
</evidence>
<dbReference type="SUPFAM" id="SSF50978">
    <property type="entry name" value="WD40 repeat-like"/>
    <property type="match status" value="1"/>
</dbReference>
<evidence type="ECO:0000256" key="3">
    <source>
        <dbReference type="ARBA" id="ARBA00022723"/>
    </source>
</evidence>
<dbReference type="Pfam" id="PF23341">
    <property type="entry name" value="PEP5_VPS11_N"/>
    <property type="match status" value="1"/>
</dbReference>
<keyword evidence="9" id="KW-0926">Vacuole</keyword>
<dbReference type="GO" id="GO:0006904">
    <property type="term" value="P:vesicle docking involved in exocytosis"/>
    <property type="evidence" value="ECO:0007669"/>
    <property type="project" value="TreeGrafter"/>
</dbReference>
<dbReference type="InterPro" id="IPR057308">
    <property type="entry name" value="CHCR_PEP5_VPS11"/>
</dbReference>
<evidence type="ECO:0000256" key="1">
    <source>
        <dbReference type="ARBA" id="ARBA00007070"/>
    </source>
</evidence>
<proteinExistence type="inferred from homology"/>
<evidence type="ECO:0000256" key="5">
    <source>
        <dbReference type="ARBA" id="ARBA00022833"/>
    </source>
</evidence>
<evidence type="ECO:0000256" key="2">
    <source>
        <dbReference type="ARBA" id="ARBA00022448"/>
    </source>
</evidence>
<dbReference type="InterPro" id="IPR056939">
    <property type="entry name" value="Znf_RING_Vps8"/>
</dbReference>
<dbReference type="OrthoDB" id="26184at2759"/>
<evidence type="ECO:0000256" key="9">
    <source>
        <dbReference type="PIRNR" id="PIRNR007860"/>
    </source>
</evidence>
<dbReference type="Gene3D" id="2.130.10.10">
    <property type="entry name" value="YVTN repeat-like/Quinoprotein amine dehydrogenase"/>
    <property type="match status" value="1"/>
</dbReference>
<keyword evidence="3" id="KW-0479">Metal-binding</keyword>
<evidence type="ECO:0000259" key="12">
    <source>
        <dbReference type="PROSITE" id="PS50089"/>
    </source>
</evidence>
<dbReference type="GO" id="GO:0061630">
    <property type="term" value="F:ubiquitin protein ligase activity"/>
    <property type="evidence" value="ECO:0007669"/>
    <property type="project" value="UniProtKB-EC"/>
</dbReference>
<dbReference type="Gene3D" id="3.30.40.10">
    <property type="entry name" value="Zinc/RING finger domain, C3HC4 (zinc finger)"/>
    <property type="match status" value="1"/>
</dbReference>
<keyword evidence="14" id="KW-1185">Reference proteome</keyword>
<dbReference type="EC" id="2.3.2.27" evidence="9"/>
<dbReference type="InterPro" id="IPR013083">
    <property type="entry name" value="Znf_RING/FYVE/PHD"/>
</dbReference>
<dbReference type="InterPro" id="IPR015943">
    <property type="entry name" value="WD40/YVTN_repeat-like_dom_sf"/>
</dbReference>
<dbReference type="Proteomes" id="UP000750334">
    <property type="component" value="Unassembled WGS sequence"/>
</dbReference>
<keyword evidence="9" id="KW-0808">Transferase</keyword>
<dbReference type="InterPro" id="IPR016528">
    <property type="entry name" value="VPS11"/>
</dbReference>
<comment type="subcellular location">
    <subcellularLocation>
        <location evidence="8">Endomembrane system</location>
        <topology evidence="8">Peripheral membrane protein</topology>
        <orientation evidence="8">Cytoplasmic side</orientation>
    </subcellularLocation>
    <subcellularLocation>
        <location evidence="9">Vacuole membrane</location>
        <topology evidence="9">Peripheral membrane protein</topology>
        <orientation evidence="9">Cytoplasmic side</orientation>
    </subcellularLocation>
</comment>
<dbReference type="InterPro" id="IPR000547">
    <property type="entry name" value="Clathrin_H-chain/VPS_repeat"/>
</dbReference>
<gene>
    <name evidence="13" type="ORF">C6P45_000399</name>
</gene>
<dbReference type="SUPFAM" id="SSF57850">
    <property type="entry name" value="RING/U-box"/>
    <property type="match status" value="1"/>
</dbReference>
<feature type="repeat" description="CHCR" evidence="11">
    <location>
        <begin position="406"/>
        <end position="583"/>
    </location>
</feature>
<comment type="catalytic activity">
    <reaction evidence="9">
        <text>S-ubiquitinyl-[E2 ubiquitin-conjugating enzyme]-L-cysteine + [acceptor protein]-L-lysine = [E2 ubiquitin-conjugating enzyme]-L-cysteine + N(6)-ubiquitinyl-[acceptor protein]-L-lysine.</text>
        <dbReference type="EC" id="2.3.2.27"/>
    </reaction>
</comment>
<name>A0A9P7BD96_MAUEX</name>
<dbReference type="Pfam" id="PF23412">
    <property type="entry name" value="zf_RING_Vps8"/>
    <property type="match status" value="1"/>
</dbReference>
<dbReference type="Pfam" id="PF12451">
    <property type="entry name" value="VPS11_C"/>
    <property type="match status" value="1"/>
</dbReference>
<keyword evidence="9" id="KW-0833">Ubl conjugation pathway</keyword>
<dbReference type="AlphaFoldDB" id="A0A9P7BD96"/>
<dbReference type="GO" id="GO:0033263">
    <property type="term" value="C:CORVET complex"/>
    <property type="evidence" value="ECO:0007669"/>
    <property type="project" value="UniProtKB-UniRule"/>
</dbReference>
<dbReference type="GO" id="GO:0000329">
    <property type="term" value="C:fungal-type vacuole membrane"/>
    <property type="evidence" value="ECO:0007669"/>
    <property type="project" value="UniProtKB-UniRule"/>
</dbReference>
<keyword evidence="6 9" id="KW-0653">Protein transport</keyword>
<reference evidence="13 14" key="1">
    <citation type="submission" date="2020-11" db="EMBL/GenBank/DDBJ databases">
        <title>Kefir isolates.</title>
        <authorList>
            <person name="Marcisauskas S."/>
            <person name="Kim Y."/>
            <person name="Blasche S."/>
        </authorList>
    </citation>
    <scope>NUCLEOTIDE SEQUENCE [LARGE SCALE GENOMIC DNA]</scope>
    <source>
        <strain evidence="13 14">OG2</strain>
    </source>
</reference>
<dbReference type="GO" id="GO:0006886">
    <property type="term" value="P:intracellular protein transport"/>
    <property type="evidence" value="ECO:0007669"/>
    <property type="project" value="UniProtKB-UniRule"/>
</dbReference>
<evidence type="ECO:0000313" key="13">
    <source>
        <dbReference type="EMBL" id="KAG0671567.1"/>
    </source>
</evidence>
<dbReference type="GO" id="GO:0030674">
    <property type="term" value="F:protein-macromolecule adaptor activity"/>
    <property type="evidence" value="ECO:0007669"/>
    <property type="project" value="TreeGrafter"/>
</dbReference>
<dbReference type="PROSITE" id="PS50089">
    <property type="entry name" value="ZF_RING_2"/>
    <property type="match status" value="1"/>
</dbReference>
<dbReference type="Pfam" id="PF23356">
    <property type="entry name" value="TPR_PEP5_VPS11"/>
    <property type="match status" value="1"/>
</dbReference>
<dbReference type="PANTHER" id="PTHR23323">
    <property type="entry name" value="VACUOLAR PROTEIN SORTING-ASSOCIATED PROTEIN"/>
    <property type="match status" value="1"/>
</dbReference>
<dbReference type="EMBL" id="PUHR01000011">
    <property type="protein sequence ID" value="KAG0671567.1"/>
    <property type="molecule type" value="Genomic_DNA"/>
</dbReference>
<keyword evidence="5" id="KW-0862">Zinc</keyword>
<keyword evidence="4 10" id="KW-0863">Zinc-finger</keyword>
<dbReference type="PANTHER" id="PTHR23323:SF24">
    <property type="entry name" value="VACUOLAR PROTEIN SORTING-ASSOCIATED PROTEIN 11 HOMOLOG"/>
    <property type="match status" value="1"/>
</dbReference>
<dbReference type="GO" id="GO:0007032">
    <property type="term" value="P:endosome organization"/>
    <property type="evidence" value="ECO:0007669"/>
    <property type="project" value="TreeGrafter"/>
</dbReference>